<gene>
    <name evidence="2" type="ORF">RDB_LOCUS31028</name>
</gene>
<protein>
    <submittedName>
        <fullName evidence="2">Uncharacterized protein</fullName>
    </submittedName>
</protein>
<feature type="region of interest" description="Disordered" evidence="1">
    <location>
        <begin position="215"/>
        <end position="250"/>
    </location>
</feature>
<feature type="region of interest" description="Disordered" evidence="1">
    <location>
        <begin position="305"/>
        <end position="332"/>
    </location>
</feature>
<dbReference type="Proteomes" id="UP000663850">
    <property type="component" value="Unassembled WGS sequence"/>
</dbReference>
<feature type="compositionally biased region" description="Polar residues" evidence="1">
    <location>
        <begin position="233"/>
        <end position="243"/>
    </location>
</feature>
<reference evidence="2" key="1">
    <citation type="submission" date="2021-01" db="EMBL/GenBank/DDBJ databases">
        <authorList>
            <person name="Kaushik A."/>
        </authorList>
    </citation>
    <scope>NUCLEOTIDE SEQUENCE</scope>
    <source>
        <strain evidence="2">Type strain: AG8-Rh-89/</strain>
    </source>
</reference>
<evidence type="ECO:0000313" key="3">
    <source>
        <dbReference type="Proteomes" id="UP000663850"/>
    </source>
</evidence>
<name>A0A8H3GAK2_9AGAM</name>
<comment type="caution">
    <text evidence="2">The sequence shown here is derived from an EMBL/GenBank/DDBJ whole genome shotgun (WGS) entry which is preliminary data.</text>
</comment>
<dbReference type="EMBL" id="CAJMWZ010001780">
    <property type="protein sequence ID" value="CAE6441999.1"/>
    <property type="molecule type" value="Genomic_DNA"/>
</dbReference>
<evidence type="ECO:0000313" key="2">
    <source>
        <dbReference type="EMBL" id="CAE6441999.1"/>
    </source>
</evidence>
<sequence length="401" mass="44570">MHASLYGVKRFSPKEHGIYPTVSKSHLEWPSRMESGSRVTLLCFKWDESYNSPLNQPSFSAWVDHSIKHGPQLAGHLDLPTNNLNQRVMSSLCAKRYLATKQQVTRHHGEKKPKIVGIKRRVEELDAPEHKVEPDSEVEQPLGDLASDGLGYQPDNEGHDGTPGINIDPALLEGAALDGVDPQAFDPNLNPSPSIPILNAVHNTSEDVNAEALAAHTKDFNSKNNIRSRKSTKLTTRSKQQKGLTGADDKFKGSKYDSYETIGVMSEDEHVDSVDKNGETITTFISHAYDFLSQEMIDCRDAIDKVTDPTKGSKKVTRKRGSTRSGPPPKAAKIGALRSWMIKSDVLLADPQWFTDGRVYKSGPEWGEPEGEELISRKSKKPKLDFARPFRQFGVYTKPSI</sequence>
<dbReference type="AlphaFoldDB" id="A0A8H3GAK2"/>
<feature type="compositionally biased region" description="Basic residues" evidence="1">
    <location>
        <begin position="312"/>
        <end position="322"/>
    </location>
</feature>
<evidence type="ECO:0000256" key="1">
    <source>
        <dbReference type="SAM" id="MobiDB-lite"/>
    </source>
</evidence>
<organism evidence="2 3">
    <name type="scientific">Rhizoctonia solani</name>
    <dbReference type="NCBI Taxonomy" id="456999"/>
    <lineage>
        <taxon>Eukaryota</taxon>
        <taxon>Fungi</taxon>
        <taxon>Dikarya</taxon>
        <taxon>Basidiomycota</taxon>
        <taxon>Agaricomycotina</taxon>
        <taxon>Agaricomycetes</taxon>
        <taxon>Cantharellales</taxon>
        <taxon>Ceratobasidiaceae</taxon>
        <taxon>Rhizoctonia</taxon>
    </lineage>
</organism>
<accession>A0A8H3GAK2</accession>
<proteinExistence type="predicted"/>